<protein>
    <recommendedName>
        <fullName evidence="7">Chitinase domain-containing protein 1</fullName>
    </recommendedName>
</protein>
<feature type="domain" description="GH18" evidence="10">
    <location>
        <begin position="168"/>
        <end position="495"/>
    </location>
</feature>
<evidence type="ECO:0000313" key="11">
    <source>
        <dbReference type="EMBL" id="JAT40543.1"/>
    </source>
</evidence>
<feature type="non-terminal residue" evidence="11">
    <location>
        <position position="1"/>
    </location>
</feature>
<dbReference type="FunFam" id="3.10.50.10:FF:000002">
    <property type="entry name" value="Chitinase domain-containing protein 1"/>
    <property type="match status" value="1"/>
</dbReference>
<dbReference type="Gene3D" id="3.10.50.10">
    <property type="match status" value="1"/>
</dbReference>
<evidence type="ECO:0000256" key="2">
    <source>
        <dbReference type="ARBA" id="ARBA00004613"/>
    </source>
</evidence>
<evidence type="ECO:0000256" key="8">
    <source>
        <dbReference type="SAM" id="MobiDB-lite"/>
    </source>
</evidence>
<evidence type="ECO:0000256" key="7">
    <source>
        <dbReference type="ARBA" id="ARBA00040976"/>
    </source>
</evidence>
<keyword evidence="9" id="KW-1133">Transmembrane helix</keyword>
<dbReference type="GO" id="GO:0005576">
    <property type="term" value="C:extracellular region"/>
    <property type="evidence" value="ECO:0007669"/>
    <property type="project" value="UniProtKB-SubCell"/>
</dbReference>
<evidence type="ECO:0000256" key="3">
    <source>
        <dbReference type="ARBA" id="ARBA00009336"/>
    </source>
</evidence>
<accession>A0A1D1XDR5</accession>
<keyword evidence="9" id="KW-0812">Transmembrane</keyword>
<dbReference type="Pfam" id="PF00704">
    <property type="entry name" value="Glyco_hydro_18"/>
    <property type="match status" value="1"/>
</dbReference>
<dbReference type="GO" id="GO:0070492">
    <property type="term" value="F:oligosaccharide binding"/>
    <property type="evidence" value="ECO:0007669"/>
    <property type="project" value="TreeGrafter"/>
</dbReference>
<feature type="transmembrane region" description="Helical" evidence="9">
    <location>
        <begin position="98"/>
        <end position="117"/>
    </location>
</feature>
<keyword evidence="6" id="KW-0458">Lysosome</keyword>
<reference evidence="11" key="1">
    <citation type="submission" date="2015-07" db="EMBL/GenBank/DDBJ databases">
        <title>Transcriptome Assembly of Anthurium amnicola.</title>
        <authorList>
            <person name="Suzuki J."/>
        </authorList>
    </citation>
    <scope>NUCLEOTIDE SEQUENCE</scope>
</reference>
<gene>
    <name evidence="11" type="primary">Chid1</name>
    <name evidence="11" type="ORF">g.59860</name>
</gene>
<dbReference type="PROSITE" id="PS51910">
    <property type="entry name" value="GH18_2"/>
    <property type="match status" value="1"/>
</dbReference>
<organism evidence="11">
    <name type="scientific">Anthurium amnicola</name>
    <dbReference type="NCBI Taxonomy" id="1678845"/>
    <lineage>
        <taxon>Eukaryota</taxon>
        <taxon>Viridiplantae</taxon>
        <taxon>Streptophyta</taxon>
        <taxon>Embryophyta</taxon>
        <taxon>Tracheophyta</taxon>
        <taxon>Spermatophyta</taxon>
        <taxon>Magnoliopsida</taxon>
        <taxon>Liliopsida</taxon>
        <taxon>Araceae</taxon>
        <taxon>Pothoideae</taxon>
        <taxon>Potheae</taxon>
        <taxon>Anthurium</taxon>
    </lineage>
</organism>
<evidence type="ECO:0000256" key="1">
    <source>
        <dbReference type="ARBA" id="ARBA00004371"/>
    </source>
</evidence>
<dbReference type="InterPro" id="IPR011583">
    <property type="entry name" value="Chitinase_II/V-like_cat"/>
</dbReference>
<evidence type="ECO:0000256" key="6">
    <source>
        <dbReference type="ARBA" id="ARBA00023228"/>
    </source>
</evidence>
<evidence type="ECO:0000256" key="4">
    <source>
        <dbReference type="ARBA" id="ARBA00022525"/>
    </source>
</evidence>
<dbReference type="GO" id="GO:0005764">
    <property type="term" value="C:lysosome"/>
    <property type="evidence" value="ECO:0007669"/>
    <property type="project" value="UniProtKB-SubCell"/>
</dbReference>
<dbReference type="PANTHER" id="PTHR46066:SF2">
    <property type="entry name" value="CHITINASE DOMAIN-CONTAINING PROTEIN 1"/>
    <property type="match status" value="1"/>
</dbReference>
<name>A0A1D1XDR5_9ARAE</name>
<dbReference type="InterPro" id="IPR029070">
    <property type="entry name" value="Chitinase_insertion_sf"/>
</dbReference>
<dbReference type="Gene3D" id="3.20.20.80">
    <property type="entry name" value="Glycosidases"/>
    <property type="match status" value="1"/>
</dbReference>
<proteinExistence type="inferred from homology"/>
<dbReference type="FunFam" id="3.20.20.80:FF:000028">
    <property type="entry name" value="Chitinase domain-containing protein 1"/>
    <property type="match status" value="1"/>
</dbReference>
<feature type="compositionally biased region" description="Low complexity" evidence="8">
    <location>
        <begin position="87"/>
        <end position="96"/>
    </location>
</feature>
<dbReference type="CDD" id="cd02876">
    <property type="entry name" value="GH18_SI-CLP"/>
    <property type="match status" value="1"/>
</dbReference>
<dbReference type="SMART" id="SM00636">
    <property type="entry name" value="Glyco_18"/>
    <property type="match status" value="1"/>
</dbReference>
<keyword evidence="9" id="KW-0472">Membrane</keyword>
<dbReference type="InterPro" id="IPR001223">
    <property type="entry name" value="Glyco_hydro18_cat"/>
</dbReference>
<sequence>FKQYCCATLTNEGTVRWYLMHRAAPVASSKVRSCSTRCSPSFGSGWGGRRAPWKPLLMSTRRRERRISAGAGRSSRTDAAVRPAQETRGAPSGPRRRSLSSLLYVLPPILLLLYITLHHRRSNDLRAEGDPVLPVYDRGLVKREITYREVLSEHSRVSDDTSFRRFPNPVLAYVTPWNSLGYEMAERFGSKLTHVSPVWYDLKSEESKFVLEGRHNADTGWISRIKAHRKLSVLPRVVLEAFPSEMLQKKKQRDKVIRILVTECREMGYDGIVLESWSRWAMYGVLHDIDLRKKALDFVKELAVAMHSVNSSANPNGQLELVYVIPAPRSQDIKEHDFGPNDLEELSDAVDGFSLMTYDFSGPHNPGPNAPLLWIRSCLQLLLGNNDLVEWHQANKIFLGLNFYGNDFILTEGLGGEAITGRDYLSLLQRHKPALRWENRSAEHVAIYSHNDIKHAVFYPSLMSISMRLDEAQAWGAGLSIWEIGQGLDYFFDLL</sequence>
<dbReference type="GO" id="GO:0005975">
    <property type="term" value="P:carbohydrate metabolic process"/>
    <property type="evidence" value="ECO:0007669"/>
    <property type="project" value="InterPro"/>
</dbReference>
<dbReference type="GO" id="GO:0008061">
    <property type="term" value="F:chitin binding"/>
    <property type="evidence" value="ECO:0007669"/>
    <property type="project" value="InterPro"/>
</dbReference>
<evidence type="ECO:0000256" key="5">
    <source>
        <dbReference type="ARBA" id="ARBA00022729"/>
    </source>
</evidence>
<dbReference type="EMBL" id="GDJX01027393">
    <property type="protein sequence ID" value="JAT40543.1"/>
    <property type="molecule type" value="Transcribed_RNA"/>
</dbReference>
<keyword evidence="4" id="KW-0964">Secreted</keyword>
<comment type="similarity">
    <text evidence="3">Belongs to the glycosyl hydrolase 18 family.</text>
</comment>
<dbReference type="GO" id="GO:0012505">
    <property type="term" value="C:endomembrane system"/>
    <property type="evidence" value="ECO:0007669"/>
    <property type="project" value="TreeGrafter"/>
</dbReference>
<comment type="subcellular location">
    <subcellularLocation>
        <location evidence="1">Lysosome</location>
    </subcellularLocation>
    <subcellularLocation>
        <location evidence="2">Secreted</location>
    </subcellularLocation>
</comment>
<feature type="region of interest" description="Disordered" evidence="8">
    <location>
        <begin position="65"/>
        <end position="96"/>
    </location>
</feature>
<evidence type="ECO:0000256" key="9">
    <source>
        <dbReference type="SAM" id="Phobius"/>
    </source>
</evidence>
<keyword evidence="5" id="KW-0732">Signal</keyword>
<dbReference type="PANTHER" id="PTHR46066">
    <property type="entry name" value="CHITINASE DOMAIN-CONTAINING PROTEIN 1 FAMILY MEMBER"/>
    <property type="match status" value="1"/>
</dbReference>
<evidence type="ECO:0000259" key="10">
    <source>
        <dbReference type="PROSITE" id="PS51910"/>
    </source>
</evidence>
<dbReference type="SUPFAM" id="SSF51445">
    <property type="entry name" value="(Trans)glycosidases"/>
    <property type="match status" value="1"/>
</dbReference>
<dbReference type="InterPro" id="IPR017853">
    <property type="entry name" value="GH"/>
</dbReference>
<dbReference type="AlphaFoldDB" id="A0A1D1XDR5"/>